<keyword evidence="3" id="KW-1185">Reference proteome</keyword>
<evidence type="ECO:0000256" key="1">
    <source>
        <dbReference type="SAM" id="MobiDB-lite"/>
    </source>
</evidence>
<comment type="caution">
    <text evidence="2">The sequence shown here is derived from an EMBL/GenBank/DDBJ whole genome shotgun (WGS) entry which is preliminary data.</text>
</comment>
<feature type="region of interest" description="Disordered" evidence="1">
    <location>
        <begin position="111"/>
        <end position="134"/>
    </location>
</feature>
<evidence type="ECO:0000313" key="3">
    <source>
        <dbReference type="Proteomes" id="UP000309984"/>
    </source>
</evidence>
<evidence type="ECO:0000313" key="2">
    <source>
        <dbReference type="EMBL" id="TLH69971.1"/>
    </source>
</evidence>
<protein>
    <submittedName>
        <fullName evidence="2">Uncharacterized protein</fullName>
    </submittedName>
</protein>
<feature type="compositionally biased region" description="Basic and acidic residues" evidence="1">
    <location>
        <begin position="124"/>
        <end position="134"/>
    </location>
</feature>
<sequence>MVGGPADFALNLRIVQGKTRRGPRRLPVDPARGNHVLSNRHEEVTMYPNTYFSRAAVSVVASVVVALGPLGSFWSATEFVPAPVLPTPVDAAMTDHPCDIAVMVNTQCQDGQHRHGSAPTIGRAYRDLNSRPTA</sequence>
<dbReference type="AlphaFoldDB" id="A0AA94RE66"/>
<dbReference type="EMBL" id="POTM01000027">
    <property type="protein sequence ID" value="TLH69971.1"/>
    <property type="molecule type" value="Genomic_DNA"/>
</dbReference>
<organism evidence="2 3">
    <name type="scientific">Mycolicibacterium phocaicum</name>
    <dbReference type="NCBI Taxonomy" id="319706"/>
    <lineage>
        <taxon>Bacteria</taxon>
        <taxon>Bacillati</taxon>
        <taxon>Actinomycetota</taxon>
        <taxon>Actinomycetes</taxon>
        <taxon>Mycobacteriales</taxon>
        <taxon>Mycobacteriaceae</taxon>
        <taxon>Mycolicibacterium</taxon>
    </lineage>
</organism>
<name>A0AA94RE66_9MYCO</name>
<gene>
    <name evidence="2" type="ORF">C1S79_10255</name>
</gene>
<reference evidence="2 3" key="1">
    <citation type="submission" date="2018-01" db="EMBL/GenBank/DDBJ databases">
        <title>Comparative genomics of Mycobacterium mucogenicum and Mycobacterium neoaurum clade members emphasizing tRNA and non-coding RNA.</title>
        <authorList>
            <person name="Behra P.R.K."/>
            <person name="Pettersson B.M.F."/>
            <person name="Das S."/>
            <person name="Dasgupta S."/>
            <person name="Kirsebom L.A."/>
        </authorList>
    </citation>
    <scope>NUCLEOTIDE SEQUENCE [LARGE SCALE GENOMIC DNA]</scope>
    <source>
        <strain evidence="2 3">DSM 45104</strain>
    </source>
</reference>
<proteinExistence type="predicted"/>
<dbReference type="Proteomes" id="UP000309984">
    <property type="component" value="Unassembled WGS sequence"/>
</dbReference>
<accession>A0AA94RE66</accession>